<dbReference type="HOGENOM" id="CLU_045137_3_2_5"/>
<dbReference type="PANTHER" id="PTHR15887:SF1">
    <property type="entry name" value="TRANSMEMBRANE PROTEIN 69"/>
    <property type="match status" value="1"/>
</dbReference>
<protein>
    <submittedName>
        <fullName evidence="2">Membrane protein, putative</fullName>
    </submittedName>
</protein>
<dbReference type="AlphaFoldDB" id="A3VBA9"/>
<name>A3VBA9_9RHOB</name>
<gene>
    <name evidence="2" type="ORF">RB2654_16271</name>
</gene>
<feature type="transmembrane region" description="Helical" evidence="1">
    <location>
        <begin position="95"/>
        <end position="112"/>
    </location>
</feature>
<evidence type="ECO:0000256" key="1">
    <source>
        <dbReference type="SAM" id="Phobius"/>
    </source>
</evidence>
<dbReference type="eggNOG" id="ENOG502ZYPI">
    <property type="taxonomic scope" value="Bacteria"/>
</dbReference>
<dbReference type="EMBL" id="AAMT01000002">
    <property type="protein sequence ID" value="EAQ14242.1"/>
    <property type="molecule type" value="Genomic_DNA"/>
</dbReference>
<keyword evidence="3" id="KW-1185">Reference proteome</keyword>
<keyword evidence="1" id="KW-0472">Membrane</keyword>
<evidence type="ECO:0000313" key="3">
    <source>
        <dbReference type="Proteomes" id="UP000002931"/>
    </source>
</evidence>
<feature type="transmembrane region" description="Helical" evidence="1">
    <location>
        <begin position="71"/>
        <end position="89"/>
    </location>
</feature>
<dbReference type="Proteomes" id="UP000002931">
    <property type="component" value="Unassembled WGS sequence"/>
</dbReference>
<dbReference type="Pfam" id="PF11911">
    <property type="entry name" value="DUF3429"/>
    <property type="match status" value="1"/>
</dbReference>
<dbReference type="STRING" id="314271.RB2654_16271"/>
<keyword evidence="1" id="KW-0812">Transmembrane</keyword>
<comment type="caution">
    <text evidence="2">The sequence shown here is derived from an EMBL/GenBank/DDBJ whole genome shotgun (WGS) entry which is preliminary data.</text>
</comment>
<proteinExistence type="predicted"/>
<organism evidence="2 3">
    <name type="scientific">Maritimibacter alkaliphilus HTCC2654</name>
    <dbReference type="NCBI Taxonomy" id="314271"/>
    <lineage>
        <taxon>Bacteria</taxon>
        <taxon>Pseudomonadati</taxon>
        <taxon>Pseudomonadota</taxon>
        <taxon>Alphaproteobacteria</taxon>
        <taxon>Rhodobacterales</taxon>
        <taxon>Roseobacteraceae</taxon>
        <taxon>Maritimibacter</taxon>
    </lineage>
</organism>
<dbReference type="PANTHER" id="PTHR15887">
    <property type="entry name" value="TRANSMEMBRANE PROTEIN 69"/>
    <property type="match status" value="1"/>
</dbReference>
<dbReference type="RefSeq" id="WP_008333521.1">
    <property type="nucleotide sequence ID" value="NZ_CH902578.1"/>
</dbReference>
<feature type="transmembrane region" description="Helical" evidence="1">
    <location>
        <begin position="38"/>
        <end position="59"/>
    </location>
</feature>
<reference evidence="2 3" key="1">
    <citation type="journal article" date="2010" name="J. Bacteriol.">
        <title>Genome sequences of Pelagibaca bermudensis HTCC2601T and Maritimibacter alkaliphilus HTCC2654T, the type strains of two marine Roseobacter genera.</title>
        <authorList>
            <person name="Thrash J.C."/>
            <person name="Cho J.C."/>
            <person name="Ferriera S."/>
            <person name="Johnson J."/>
            <person name="Vergin K.L."/>
            <person name="Giovannoni S.J."/>
        </authorList>
    </citation>
    <scope>NUCLEOTIDE SEQUENCE [LARGE SCALE GENOMIC DNA]</scope>
    <source>
        <strain evidence="2 3">HTCC2654</strain>
    </source>
</reference>
<sequence>MNDIPRTPLLLGLAGLIPFVWGAVTSFAPVAWVDEIFVGYAVLADYGMIILSFMSGVIWGYATRATGRQANLLYVLSVIPALWAFFFAFGDYALLTLAAGFLLILPIDIAATRAGLAPVWWTRLRVLPTAVVVPCLVIGHLAA</sequence>
<dbReference type="InterPro" id="IPR021836">
    <property type="entry name" value="DUF3429"/>
</dbReference>
<evidence type="ECO:0000313" key="2">
    <source>
        <dbReference type="EMBL" id="EAQ14242.1"/>
    </source>
</evidence>
<keyword evidence="1" id="KW-1133">Transmembrane helix</keyword>
<accession>A3VBA9</accession>
<dbReference type="OrthoDB" id="5297436at2"/>